<keyword evidence="2" id="KW-0808">Transferase</keyword>
<dbReference type="FunFam" id="3.40.50.150:FF:000118">
    <property type="entry name" value="Histamine N-methyltransferase"/>
    <property type="match status" value="2"/>
</dbReference>
<protein>
    <recommendedName>
        <fullName evidence="5">Histamine N-methyltransferase</fullName>
    </recommendedName>
</protein>
<reference evidence="3" key="1">
    <citation type="submission" date="2022-11" db="UniProtKB">
        <authorList>
            <consortium name="EnsemblMetazoa"/>
        </authorList>
    </citation>
    <scope>IDENTIFICATION</scope>
</reference>
<evidence type="ECO:0008006" key="5">
    <source>
        <dbReference type="Google" id="ProtNLM"/>
    </source>
</evidence>
<sequence>MAVSTTCTLTRTCCHAETKSRREENMETKSLPSLFNNQDHYDKAFKVFCARSAKFKAYCDWVDGVFSEAVVGRLQVTLDGEEELRVMGVGSGSGEMDCLMLEQLKKRFPLINNRVVDPSQKLLVQYKAFAQTKAHQLHGVKFDFRQQTIEQYQEAGYVTKFHFISAVHSMYYVDNFDSSVMYLYDLLIPGGALLVILRQENTGWQRFLDRFPQLYGRAGCDLQVTSRDLLNLLDRRGIPYTQYHQPTSCDITKCFDEASEEGSLLVDFLTQTVHFKEAAAEDEQRSMMEYLASSDCSERKNEAILLNIPLDAVVIIKQQEFNCCHAETTSRREENMERKSLPSLFNNQDHFDKAYKVFCARSAKFKTYCDWVDGVFSEAVVGRLQVTLDGEEELRVMGVGSGSGEMDCLMLEQLKKRFPLINNRVVDPSQKLLVQYKAFAQTKAHQLHGVKFDFRQQTIEQYQEAGYVTKFHFISAVHSMYFVDNFDSSVMYLYDLLIPGGALLVILRQENNGWQRFLDRFPQLYGRACCHLQVTSRDLLNLLDRRGIPYTQYHQPTSCDITKCFDEASEEGSLLVDFLTQTVHFKEAAAEDEQRSMMEYLASSDCSERKNEAILLNIPRDAVVIIKQQEFN</sequence>
<keyword evidence="1" id="KW-0489">Methyltransferase</keyword>
<dbReference type="Proteomes" id="UP000887568">
    <property type="component" value="Unplaced"/>
</dbReference>
<dbReference type="GO" id="GO:0008168">
    <property type="term" value="F:methyltransferase activity"/>
    <property type="evidence" value="ECO:0007669"/>
    <property type="project" value="UniProtKB-KW"/>
</dbReference>
<organism evidence="3 4">
    <name type="scientific">Patiria miniata</name>
    <name type="common">Bat star</name>
    <name type="synonym">Asterina miniata</name>
    <dbReference type="NCBI Taxonomy" id="46514"/>
    <lineage>
        <taxon>Eukaryota</taxon>
        <taxon>Metazoa</taxon>
        <taxon>Echinodermata</taxon>
        <taxon>Eleutherozoa</taxon>
        <taxon>Asterozoa</taxon>
        <taxon>Asteroidea</taxon>
        <taxon>Valvatacea</taxon>
        <taxon>Valvatida</taxon>
        <taxon>Asterinidae</taxon>
        <taxon>Patiria</taxon>
    </lineage>
</organism>
<dbReference type="GO" id="GO:0032259">
    <property type="term" value="P:methylation"/>
    <property type="evidence" value="ECO:0007669"/>
    <property type="project" value="UniProtKB-KW"/>
</dbReference>
<proteinExistence type="predicted"/>
<keyword evidence="4" id="KW-1185">Reference proteome</keyword>
<dbReference type="Gene3D" id="3.40.50.150">
    <property type="entry name" value="Vaccinia Virus protein VP39"/>
    <property type="match status" value="2"/>
</dbReference>
<dbReference type="InterPro" id="IPR029063">
    <property type="entry name" value="SAM-dependent_MTases_sf"/>
</dbReference>
<dbReference type="EnsemblMetazoa" id="XM_038210528.1">
    <property type="protein sequence ID" value="XP_038066456.1"/>
    <property type="gene ID" value="LOC119736512"/>
</dbReference>
<dbReference type="AlphaFoldDB" id="A0A914ASX9"/>
<evidence type="ECO:0000256" key="2">
    <source>
        <dbReference type="ARBA" id="ARBA00022679"/>
    </source>
</evidence>
<evidence type="ECO:0000256" key="1">
    <source>
        <dbReference type="ARBA" id="ARBA00022603"/>
    </source>
</evidence>
<accession>A0A914ASX9</accession>
<dbReference type="RefSeq" id="XP_038066456.1">
    <property type="nucleotide sequence ID" value="XM_038210528.1"/>
</dbReference>
<name>A0A914ASX9_PATMI</name>
<evidence type="ECO:0000313" key="3">
    <source>
        <dbReference type="EnsemblMetazoa" id="XP_038066456.1"/>
    </source>
</evidence>
<dbReference type="SUPFAM" id="SSF53335">
    <property type="entry name" value="S-adenosyl-L-methionine-dependent methyltransferases"/>
    <property type="match status" value="2"/>
</dbReference>
<dbReference type="GeneID" id="119736512"/>
<dbReference type="OrthoDB" id="5984880at2759"/>
<evidence type="ECO:0000313" key="4">
    <source>
        <dbReference type="Proteomes" id="UP000887568"/>
    </source>
</evidence>